<dbReference type="InterPro" id="IPR000210">
    <property type="entry name" value="BTB/POZ_dom"/>
</dbReference>
<sequence length="261" mass="28743">MAPHSLPTSSRATAPPPSPLLLNLRHLYNNDLYSDLSITCNTHTYQLHKLVLHTQSSYFRTLLSGAFAESAHNANPASLNLDDDEPEVLEVLLYHLYHFTWSDASRGKLPLGPFAVRVYACADKYDVPSLRAMAASVLQRRVARIADPKGGELEEFLETIRSVEACTSETDGTLWGIVVPRIREHMGALMGDGEERFFALVRELEGLNRVLLRGMRGVVGGGGCGDGMGKSGDGRDEEDDDDDLFAGVCVHLWSLRAYEVI</sequence>
<feature type="domain" description="BTB" evidence="1">
    <location>
        <begin position="34"/>
        <end position="97"/>
    </location>
</feature>
<dbReference type="PROSITE" id="PS50097">
    <property type="entry name" value="BTB"/>
    <property type="match status" value="1"/>
</dbReference>
<dbReference type="CDD" id="cd18186">
    <property type="entry name" value="BTB_POZ_ZBTB_KLHL-like"/>
    <property type="match status" value="1"/>
</dbReference>
<protein>
    <recommendedName>
        <fullName evidence="1">BTB domain-containing protein</fullName>
    </recommendedName>
</protein>
<accession>A0A6G1LD13</accession>
<proteinExistence type="predicted"/>
<reference evidence="2" key="1">
    <citation type="journal article" date="2020" name="Stud. Mycol.">
        <title>101 Dothideomycetes genomes: a test case for predicting lifestyles and emergence of pathogens.</title>
        <authorList>
            <person name="Haridas S."/>
            <person name="Albert R."/>
            <person name="Binder M."/>
            <person name="Bloem J."/>
            <person name="Labutti K."/>
            <person name="Salamov A."/>
            <person name="Andreopoulos B."/>
            <person name="Baker S."/>
            <person name="Barry K."/>
            <person name="Bills G."/>
            <person name="Bluhm B."/>
            <person name="Cannon C."/>
            <person name="Castanera R."/>
            <person name="Culley D."/>
            <person name="Daum C."/>
            <person name="Ezra D."/>
            <person name="Gonzalez J."/>
            <person name="Henrissat B."/>
            <person name="Kuo A."/>
            <person name="Liang C."/>
            <person name="Lipzen A."/>
            <person name="Lutzoni F."/>
            <person name="Magnuson J."/>
            <person name="Mondo S."/>
            <person name="Nolan M."/>
            <person name="Ohm R."/>
            <person name="Pangilinan J."/>
            <person name="Park H.-J."/>
            <person name="Ramirez L."/>
            <person name="Alfaro M."/>
            <person name="Sun H."/>
            <person name="Tritt A."/>
            <person name="Yoshinaga Y."/>
            <person name="Zwiers L.-H."/>
            <person name="Turgeon B."/>
            <person name="Goodwin S."/>
            <person name="Spatafora J."/>
            <person name="Crous P."/>
            <person name="Grigoriev I."/>
        </authorList>
    </citation>
    <scope>NUCLEOTIDE SEQUENCE</scope>
    <source>
        <strain evidence="2">CBS 116005</strain>
    </source>
</reference>
<dbReference type="Gene3D" id="3.30.710.10">
    <property type="entry name" value="Potassium Channel Kv1.1, Chain A"/>
    <property type="match status" value="1"/>
</dbReference>
<dbReference type="Pfam" id="PF00651">
    <property type="entry name" value="BTB"/>
    <property type="match status" value="1"/>
</dbReference>
<dbReference type="SUPFAM" id="SSF54695">
    <property type="entry name" value="POZ domain"/>
    <property type="match status" value="1"/>
</dbReference>
<gene>
    <name evidence="2" type="ORF">EJ03DRAFT_381946</name>
</gene>
<organism evidence="2 3">
    <name type="scientific">Teratosphaeria nubilosa</name>
    <dbReference type="NCBI Taxonomy" id="161662"/>
    <lineage>
        <taxon>Eukaryota</taxon>
        <taxon>Fungi</taxon>
        <taxon>Dikarya</taxon>
        <taxon>Ascomycota</taxon>
        <taxon>Pezizomycotina</taxon>
        <taxon>Dothideomycetes</taxon>
        <taxon>Dothideomycetidae</taxon>
        <taxon>Mycosphaerellales</taxon>
        <taxon>Teratosphaeriaceae</taxon>
        <taxon>Teratosphaeria</taxon>
    </lineage>
</organism>
<dbReference type="PANTHER" id="PTHR47843">
    <property type="entry name" value="BTB DOMAIN-CONTAINING PROTEIN-RELATED"/>
    <property type="match status" value="1"/>
</dbReference>
<dbReference type="InterPro" id="IPR011333">
    <property type="entry name" value="SKP1/BTB/POZ_sf"/>
</dbReference>
<dbReference type="Proteomes" id="UP000799436">
    <property type="component" value="Unassembled WGS sequence"/>
</dbReference>
<evidence type="ECO:0000259" key="1">
    <source>
        <dbReference type="PROSITE" id="PS50097"/>
    </source>
</evidence>
<dbReference type="SMART" id="SM00225">
    <property type="entry name" value="BTB"/>
    <property type="match status" value="1"/>
</dbReference>
<evidence type="ECO:0000313" key="2">
    <source>
        <dbReference type="EMBL" id="KAF2770469.1"/>
    </source>
</evidence>
<dbReference type="OrthoDB" id="6359816at2759"/>
<keyword evidence="3" id="KW-1185">Reference proteome</keyword>
<dbReference type="EMBL" id="ML995825">
    <property type="protein sequence ID" value="KAF2770469.1"/>
    <property type="molecule type" value="Genomic_DNA"/>
</dbReference>
<name>A0A6G1LD13_9PEZI</name>
<evidence type="ECO:0000313" key="3">
    <source>
        <dbReference type="Proteomes" id="UP000799436"/>
    </source>
</evidence>
<dbReference type="PANTHER" id="PTHR47843:SF5">
    <property type="entry name" value="BTB_POZ DOMAIN PROTEIN"/>
    <property type="match status" value="1"/>
</dbReference>
<dbReference type="AlphaFoldDB" id="A0A6G1LD13"/>